<sequence>MLSVNDDAEVHQKPYAFSYPTNVNDIGDAKKNSNKKTVKSAKPVKSSKNANSKKANSKKEKSKK</sequence>
<gene>
    <name evidence="1" type="ORF">RPERSI_LOCUS17617</name>
</gene>
<comment type="caution">
    <text evidence="1">The sequence shown here is derived from an EMBL/GenBank/DDBJ whole genome shotgun (WGS) entry which is preliminary data.</text>
</comment>
<protein>
    <submittedName>
        <fullName evidence="1">32677_t:CDS:1</fullName>
    </submittedName>
</protein>
<dbReference type="EMBL" id="CAJVQC010045378">
    <property type="protein sequence ID" value="CAG8781215.1"/>
    <property type="molecule type" value="Genomic_DNA"/>
</dbReference>
<evidence type="ECO:0000313" key="1">
    <source>
        <dbReference type="EMBL" id="CAG8781215.1"/>
    </source>
</evidence>
<name>A0ACA9R7R8_9GLOM</name>
<evidence type="ECO:0000313" key="2">
    <source>
        <dbReference type="Proteomes" id="UP000789920"/>
    </source>
</evidence>
<organism evidence="1 2">
    <name type="scientific">Racocetra persica</name>
    <dbReference type="NCBI Taxonomy" id="160502"/>
    <lineage>
        <taxon>Eukaryota</taxon>
        <taxon>Fungi</taxon>
        <taxon>Fungi incertae sedis</taxon>
        <taxon>Mucoromycota</taxon>
        <taxon>Glomeromycotina</taxon>
        <taxon>Glomeromycetes</taxon>
        <taxon>Diversisporales</taxon>
        <taxon>Gigasporaceae</taxon>
        <taxon>Racocetra</taxon>
    </lineage>
</organism>
<proteinExistence type="predicted"/>
<accession>A0ACA9R7R8</accession>
<feature type="non-terminal residue" evidence="1">
    <location>
        <position position="64"/>
    </location>
</feature>
<dbReference type="Proteomes" id="UP000789920">
    <property type="component" value="Unassembled WGS sequence"/>
</dbReference>
<reference evidence="1" key="1">
    <citation type="submission" date="2021-06" db="EMBL/GenBank/DDBJ databases">
        <authorList>
            <person name="Kallberg Y."/>
            <person name="Tangrot J."/>
            <person name="Rosling A."/>
        </authorList>
    </citation>
    <scope>NUCLEOTIDE SEQUENCE</scope>
    <source>
        <strain evidence="1">MA461A</strain>
    </source>
</reference>
<keyword evidence="2" id="KW-1185">Reference proteome</keyword>